<dbReference type="SUPFAM" id="SSF110395">
    <property type="entry name" value="CutC-like"/>
    <property type="match status" value="1"/>
</dbReference>
<dbReference type="STRING" id="1073325.SAMN05444483_10724"/>
<comment type="caution">
    <text evidence="2">Once thought to be involved in copper homeostasis, experiments in E.coli have shown this is not the case.</text>
</comment>
<keyword evidence="4" id="KW-1185">Reference proteome</keyword>
<evidence type="ECO:0000313" key="3">
    <source>
        <dbReference type="EMBL" id="SHG24506.1"/>
    </source>
</evidence>
<dbReference type="Proteomes" id="UP000183945">
    <property type="component" value="Unassembled WGS sequence"/>
</dbReference>
<evidence type="ECO:0000256" key="1">
    <source>
        <dbReference type="ARBA" id="ARBA00007768"/>
    </source>
</evidence>
<dbReference type="InterPro" id="IPR005627">
    <property type="entry name" value="CutC-like"/>
</dbReference>
<dbReference type="Pfam" id="PF03932">
    <property type="entry name" value="CutC"/>
    <property type="match status" value="1"/>
</dbReference>
<dbReference type="GO" id="GO:0005507">
    <property type="term" value="F:copper ion binding"/>
    <property type="evidence" value="ECO:0007669"/>
    <property type="project" value="TreeGrafter"/>
</dbReference>
<protein>
    <recommendedName>
        <fullName evidence="2">PF03932 family protein CutC</fullName>
    </recommendedName>
</protein>
<dbReference type="InterPro" id="IPR036822">
    <property type="entry name" value="CutC-like_dom_sf"/>
</dbReference>
<name>A0A1M5I8A7_SALEC</name>
<dbReference type="GO" id="GO:0005737">
    <property type="term" value="C:cytoplasm"/>
    <property type="evidence" value="ECO:0007669"/>
    <property type="project" value="UniProtKB-SubCell"/>
</dbReference>
<dbReference type="HAMAP" id="MF_00795">
    <property type="entry name" value="CutC"/>
    <property type="match status" value="1"/>
</dbReference>
<reference evidence="4" key="1">
    <citation type="submission" date="2016-11" db="EMBL/GenBank/DDBJ databases">
        <authorList>
            <person name="Varghese N."/>
            <person name="Submissions S."/>
        </authorList>
    </citation>
    <scope>NUCLEOTIDE SEQUENCE [LARGE SCALE GENOMIC DNA]</scope>
    <source>
        <strain evidence="4">DSM 24579</strain>
    </source>
</reference>
<comment type="subcellular location">
    <subcellularLocation>
        <location evidence="2">Cytoplasm</location>
    </subcellularLocation>
</comment>
<proteinExistence type="inferred from homology"/>
<evidence type="ECO:0000313" key="4">
    <source>
        <dbReference type="Proteomes" id="UP000183945"/>
    </source>
</evidence>
<comment type="similarity">
    <text evidence="1 2">Belongs to the CutC family.</text>
</comment>
<dbReference type="Gene3D" id="3.20.20.380">
    <property type="entry name" value="Copper homeostasis (CutC) domain"/>
    <property type="match status" value="1"/>
</dbReference>
<organism evidence="3 4">
    <name type="scientific">Salegentibacter echinorum</name>
    <dbReference type="NCBI Taxonomy" id="1073325"/>
    <lineage>
        <taxon>Bacteria</taxon>
        <taxon>Pseudomonadati</taxon>
        <taxon>Bacteroidota</taxon>
        <taxon>Flavobacteriia</taxon>
        <taxon>Flavobacteriales</taxon>
        <taxon>Flavobacteriaceae</taxon>
        <taxon>Salegentibacter</taxon>
    </lineage>
</organism>
<dbReference type="RefSeq" id="WP_072879872.1">
    <property type="nucleotide sequence ID" value="NZ_FQVT01000007.1"/>
</dbReference>
<gene>
    <name evidence="2" type="primary">cutC</name>
    <name evidence="3" type="ORF">SAMN05444483_10724</name>
</gene>
<dbReference type="EMBL" id="FQVT01000007">
    <property type="protein sequence ID" value="SHG24506.1"/>
    <property type="molecule type" value="Genomic_DNA"/>
</dbReference>
<dbReference type="OrthoDB" id="9815677at2"/>
<dbReference type="PANTHER" id="PTHR12598:SF0">
    <property type="entry name" value="COPPER HOMEOSTASIS PROTEIN CUTC HOMOLOG"/>
    <property type="match status" value="1"/>
</dbReference>
<dbReference type="AlphaFoldDB" id="A0A1M5I8A7"/>
<dbReference type="PANTHER" id="PTHR12598">
    <property type="entry name" value="COPPER HOMEOSTASIS PROTEIN CUTC"/>
    <property type="match status" value="1"/>
</dbReference>
<sequence length="212" mass="23224">MKETPYLVEACVETLKQSITAEKNGADRIELCADLHLGGVTPTKELVRKVKKELQIPIRIMIRPRGGDFQYSAAELTQMRESIEFCKEIGVDGVVFGFLQDDKRIDLSVLIELAKIAKPLQVIFHKAIDETPNILESVTILKETGLVDGILSSGGCATALEGASALREMLKRTGEELEIICAGKITTANLQEIHQKIGSGAYHGRRIVPGLK</sequence>
<evidence type="ECO:0000256" key="2">
    <source>
        <dbReference type="HAMAP-Rule" id="MF_00795"/>
    </source>
</evidence>
<accession>A0A1M5I8A7</accession>
<keyword evidence="2" id="KW-0963">Cytoplasm</keyword>